<reference evidence="6" key="1">
    <citation type="submission" date="2020-05" db="EMBL/GenBank/DDBJ databases">
        <authorList>
            <person name="Chiriac C."/>
            <person name="Salcher M."/>
            <person name="Ghai R."/>
            <person name="Kavagutti S V."/>
        </authorList>
    </citation>
    <scope>NUCLEOTIDE SEQUENCE</scope>
</reference>
<dbReference type="SUPFAM" id="SSF53187">
    <property type="entry name" value="Zn-dependent exopeptidases"/>
    <property type="match status" value="1"/>
</dbReference>
<dbReference type="AlphaFoldDB" id="A0A6J7E4Z7"/>
<keyword evidence="3" id="KW-0378">Hydrolase</keyword>
<evidence type="ECO:0000256" key="3">
    <source>
        <dbReference type="ARBA" id="ARBA00022801"/>
    </source>
</evidence>
<dbReference type="GO" id="GO:0008777">
    <property type="term" value="F:acetylornithine deacetylase activity"/>
    <property type="evidence" value="ECO:0007669"/>
    <property type="project" value="TreeGrafter"/>
</dbReference>
<dbReference type="Gene3D" id="3.40.630.10">
    <property type="entry name" value="Zn peptidases"/>
    <property type="match status" value="1"/>
</dbReference>
<proteinExistence type="predicted"/>
<dbReference type="InterPro" id="IPR002933">
    <property type="entry name" value="Peptidase_M20"/>
</dbReference>
<dbReference type="GO" id="GO:0009089">
    <property type="term" value="P:lysine biosynthetic process via diaminopimelate"/>
    <property type="evidence" value="ECO:0007669"/>
    <property type="project" value="InterPro"/>
</dbReference>
<keyword evidence="2" id="KW-0479">Metal-binding</keyword>
<evidence type="ECO:0000256" key="4">
    <source>
        <dbReference type="ARBA" id="ARBA00022833"/>
    </source>
</evidence>
<dbReference type="NCBIfam" id="TIGR01900">
    <property type="entry name" value="dapE-gram_pos"/>
    <property type="match status" value="1"/>
</dbReference>
<dbReference type="PROSITE" id="PS00758">
    <property type="entry name" value="ARGE_DAPE_CPG2_1"/>
    <property type="match status" value="1"/>
</dbReference>
<dbReference type="GO" id="GO:0046872">
    <property type="term" value="F:metal ion binding"/>
    <property type="evidence" value="ECO:0007669"/>
    <property type="project" value="UniProtKB-KW"/>
</dbReference>
<dbReference type="Pfam" id="PF07687">
    <property type="entry name" value="M20_dimer"/>
    <property type="match status" value="1"/>
</dbReference>
<comment type="cofactor">
    <cofactor evidence="1">
        <name>Zn(2+)</name>
        <dbReference type="ChEBI" id="CHEBI:29105"/>
    </cofactor>
</comment>
<dbReference type="InterPro" id="IPR011650">
    <property type="entry name" value="Peptidase_M20_dimer"/>
</dbReference>
<organism evidence="6">
    <name type="scientific">freshwater metagenome</name>
    <dbReference type="NCBI Taxonomy" id="449393"/>
    <lineage>
        <taxon>unclassified sequences</taxon>
        <taxon>metagenomes</taxon>
        <taxon>ecological metagenomes</taxon>
    </lineage>
</organism>
<dbReference type="InterPro" id="IPR001261">
    <property type="entry name" value="ArgE/DapE_CS"/>
</dbReference>
<dbReference type="Gene3D" id="3.30.70.360">
    <property type="match status" value="1"/>
</dbReference>
<dbReference type="PANTHER" id="PTHR43808:SF31">
    <property type="entry name" value="N-ACETYL-L-CITRULLINE DEACETYLASE"/>
    <property type="match status" value="1"/>
</dbReference>
<dbReference type="SUPFAM" id="SSF55031">
    <property type="entry name" value="Bacterial exopeptidase dimerisation domain"/>
    <property type="match status" value="1"/>
</dbReference>
<evidence type="ECO:0000313" key="6">
    <source>
        <dbReference type="EMBL" id="CAB4877128.1"/>
    </source>
</evidence>
<gene>
    <name evidence="6" type="ORF">UFOPK3423_01061</name>
</gene>
<evidence type="ECO:0000256" key="2">
    <source>
        <dbReference type="ARBA" id="ARBA00022723"/>
    </source>
</evidence>
<dbReference type="PANTHER" id="PTHR43808">
    <property type="entry name" value="ACETYLORNITHINE DEACETYLASE"/>
    <property type="match status" value="1"/>
</dbReference>
<dbReference type="Pfam" id="PF01546">
    <property type="entry name" value="Peptidase_M20"/>
    <property type="match status" value="1"/>
</dbReference>
<dbReference type="GO" id="GO:0006526">
    <property type="term" value="P:L-arginine biosynthetic process"/>
    <property type="evidence" value="ECO:0007669"/>
    <property type="project" value="TreeGrafter"/>
</dbReference>
<evidence type="ECO:0000259" key="5">
    <source>
        <dbReference type="Pfam" id="PF07687"/>
    </source>
</evidence>
<keyword evidence="4" id="KW-0862">Zinc</keyword>
<protein>
    <submittedName>
        <fullName evidence="6">Unannotated protein</fullName>
    </submittedName>
</protein>
<name>A0A6J7E4Z7_9ZZZZ</name>
<sequence length="358" mass="36967">MTDVLAQRIGARALELIDIPSESGSEARLAAHVISVLAQAGVAVRDAGDTCVVAGADARGDKPLVLLAGHFDTVPAQDNIPGSLDGETVHGLGAADMKGALAVMVELAIAQTDGFGGELDLGFVFFGREELPYAQSALTPLLASDPALRDADLAIVMEPTGNELQLGCLGNIFASWTFGGRSGHAARPWLADNALYRAAEGLRAVAQSDYPTVEIDGLSYREVVSVTGIAGGIAPNVIPDSAVAQVNHRYPPGLRSVEAEERLHALCDPHGTLEILSNAPSGPLPAGNPLVERLRVMGGLEVAAKQAWTPVAEFGSAGIDAVNFGPGDPGQAHARTESVTLSALAASYRTLESFARGA</sequence>
<feature type="domain" description="Peptidase M20 dimerisation" evidence="5">
    <location>
        <begin position="175"/>
        <end position="270"/>
    </location>
</feature>
<dbReference type="InterPro" id="IPR010174">
    <property type="entry name" value="Succinyl-DAP_deSuclase_DapE"/>
</dbReference>
<dbReference type="GO" id="GO:0009014">
    <property type="term" value="F:succinyl-diaminopimelate desuccinylase activity"/>
    <property type="evidence" value="ECO:0007669"/>
    <property type="project" value="InterPro"/>
</dbReference>
<dbReference type="EMBL" id="CAFBLQ010000115">
    <property type="protein sequence ID" value="CAB4877128.1"/>
    <property type="molecule type" value="Genomic_DNA"/>
</dbReference>
<evidence type="ECO:0000256" key="1">
    <source>
        <dbReference type="ARBA" id="ARBA00001947"/>
    </source>
</evidence>
<dbReference type="InterPro" id="IPR050072">
    <property type="entry name" value="Peptidase_M20A"/>
</dbReference>
<dbReference type="InterPro" id="IPR036264">
    <property type="entry name" value="Bact_exopeptidase_dim_dom"/>
</dbReference>
<accession>A0A6J7E4Z7</accession>